<reference evidence="1 2" key="1">
    <citation type="submission" date="2018-11" db="EMBL/GenBank/DDBJ databases">
        <title>Trebonia kvetii gen.nov., sp.nov., a novel acidophilic actinobacterium, and proposal of the new actinobacterial family Treboniaceae fam. nov.</title>
        <authorList>
            <person name="Rapoport D."/>
            <person name="Sagova-Mareckova M."/>
            <person name="Sedlacek I."/>
            <person name="Provaznik J."/>
            <person name="Kralova S."/>
            <person name="Pavlinic D."/>
            <person name="Benes V."/>
            <person name="Kopecky J."/>
        </authorList>
    </citation>
    <scope>NUCLEOTIDE SEQUENCE [LARGE SCALE GENOMIC DNA]</scope>
    <source>
        <strain evidence="1 2">15Tr583</strain>
    </source>
</reference>
<dbReference type="EMBL" id="RPFW01000008">
    <property type="protein sequence ID" value="TVZ00551.1"/>
    <property type="molecule type" value="Genomic_DNA"/>
</dbReference>
<comment type="caution">
    <text evidence="1">The sequence shown here is derived from an EMBL/GenBank/DDBJ whole genome shotgun (WGS) entry which is preliminary data.</text>
</comment>
<accession>A0A6P2BQ25</accession>
<protein>
    <submittedName>
        <fullName evidence="1">Cysteine dioxygenase</fullName>
    </submittedName>
</protein>
<sequence>MNTDLSVAPEIAQLAAPLLPFQQAAAAPRTDGRIAGDLAALAATPQRWWDLVRFDPAGPVRIPVPGAPGAWLLVLPPDTAADCDCAQATALAGEAVELAADGAARPLRPGRVRVHGTTAPHRLRAAGPGYSVTLHTAR</sequence>
<proteinExistence type="predicted"/>
<dbReference type="SUPFAM" id="SSF51182">
    <property type="entry name" value="RmlC-like cupins"/>
    <property type="match status" value="1"/>
</dbReference>
<keyword evidence="1" id="KW-0223">Dioxygenase</keyword>
<dbReference type="GO" id="GO:0051213">
    <property type="term" value="F:dioxygenase activity"/>
    <property type="evidence" value="ECO:0007669"/>
    <property type="project" value="UniProtKB-KW"/>
</dbReference>
<dbReference type="Proteomes" id="UP000460272">
    <property type="component" value="Unassembled WGS sequence"/>
</dbReference>
<dbReference type="InterPro" id="IPR011051">
    <property type="entry name" value="RmlC_Cupin_sf"/>
</dbReference>
<gene>
    <name evidence="1" type="ORF">EAS64_34730</name>
</gene>
<dbReference type="RefSeq" id="WP_145860065.1">
    <property type="nucleotide sequence ID" value="NZ_RPFW01000008.1"/>
</dbReference>
<dbReference type="AlphaFoldDB" id="A0A6P2BQ25"/>
<evidence type="ECO:0000313" key="1">
    <source>
        <dbReference type="EMBL" id="TVZ00551.1"/>
    </source>
</evidence>
<keyword evidence="2" id="KW-1185">Reference proteome</keyword>
<organism evidence="1 2">
    <name type="scientific">Trebonia kvetii</name>
    <dbReference type="NCBI Taxonomy" id="2480626"/>
    <lineage>
        <taxon>Bacteria</taxon>
        <taxon>Bacillati</taxon>
        <taxon>Actinomycetota</taxon>
        <taxon>Actinomycetes</taxon>
        <taxon>Streptosporangiales</taxon>
        <taxon>Treboniaceae</taxon>
        <taxon>Trebonia</taxon>
    </lineage>
</organism>
<name>A0A6P2BQ25_9ACTN</name>
<dbReference type="OrthoDB" id="3473175at2"/>
<keyword evidence="1" id="KW-0560">Oxidoreductase</keyword>
<evidence type="ECO:0000313" key="2">
    <source>
        <dbReference type="Proteomes" id="UP000460272"/>
    </source>
</evidence>